<reference evidence="3 4" key="2">
    <citation type="journal article" date="2009" name="PLoS ONE">
        <title>The photosynthetic apparatus and its regulation in the aerobic gammaproteobacterium Congregibacter litoralis gen. nov., sp. nov.</title>
        <authorList>
            <person name="Spring S."/>
            <person name="Lunsdorf H."/>
            <person name="Fuchs B.M."/>
            <person name="Tindall B.J."/>
        </authorList>
    </citation>
    <scope>NUCLEOTIDE SEQUENCE [LARGE SCALE GENOMIC DNA]</scope>
    <source>
        <strain evidence="3">KT71</strain>
    </source>
</reference>
<evidence type="ECO:0000313" key="3">
    <source>
        <dbReference type="EMBL" id="EAQ99090.1"/>
    </source>
</evidence>
<accession>A4A4H4</accession>
<dbReference type="Gene3D" id="2.30.270.10">
    <property type="entry name" value="duf1285 protein"/>
    <property type="match status" value="1"/>
</dbReference>
<dbReference type="Proteomes" id="UP000019205">
    <property type="component" value="Chromosome"/>
</dbReference>
<organism evidence="3 4">
    <name type="scientific">Congregibacter litoralis KT71</name>
    <dbReference type="NCBI Taxonomy" id="314285"/>
    <lineage>
        <taxon>Bacteria</taxon>
        <taxon>Pseudomonadati</taxon>
        <taxon>Pseudomonadota</taxon>
        <taxon>Gammaproteobacteria</taxon>
        <taxon>Cellvibrionales</taxon>
        <taxon>Halieaceae</taxon>
        <taxon>Congregibacter</taxon>
    </lineage>
</organism>
<dbReference type="eggNOG" id="COG3816">
    <property type="taxonomic scope" value="Bacteria"/>
</dbReference>
<feature type="domain" description="DUF1285" evidence="2">
    <location>
        <begin position="101"/>
        <end position="173"/>
    </location>
</feature>
<proteinExistence type="predicted"/>
<keyword evidence="4" id="KW-1185">Reference proteome</keyword>
<dbReference type="AlphaFoldDB" id="A4A4H4"/>
<evidence type="ECO:0000313" key="4">
    <source>
        <dbReference type="Proteomes" id="UP000019205"/>
    </source>
</evidence>
<dbReference type="Pfam" id="PF06938">
    <property type="entry name" value="DUF1285_N"/>
    <property type="match status" value="1"/>
</dbReference>
<name>A4A4H4_9GAMM</name>
<dbReference type="InterPro" id="IPR048341">
    <property type="entry name" value="DUF1285_N"/>
</dbReference>
<gene>
    <name evidence="3" type="ORF">KT71_15511</name>
</gene>
<dbReference type="EMBL" id="AAOA02000001">
    <property type="protein sequence ID" value="EAQ99090.1"/>
    <property type="molecule type" value="Genomic_DNA"/>
</dbReference>
<evidence type="ECO:0008006" key="5">
    <source>
        <dbReference type="Google" id="ProtNLM"/>
    </source>
</evidence>
<protein>
    <recommendedName>
        <fullName evidence="5">DUF1285 domain-containing protein</fullName>
    </recommendedName>
</protein>
<sequence>MGKSLQKIVDTIVAATSGLPDPDALAGWSPALSGDIDIRILADGSWTHDGDIIHREGLVRVFASLLRREGDGHYYLVTPSEKWRIQVERHALLGIDCEFVDDVLRVLLNTGGRCQLGGPNRLHLPGVDDETAGEPYIEVPNGLTAQITRAAWYRLVNAAQLEGDTAFVISGGEKISLGAVT</sequence>
<feature type="domain" description="DUF1285" evidence="1">
    <location>
        <begin position="27"/>
        <end position="88"/>
    </location>
</feature>
<dbReference type="Pfam" id="PF21028">
    <property type="entry name" value="DUF1285_C"/>
    <property type="match status" value="1"/>
</dbReference>
<comment type="caution">
    <text evidence="3">The sequence shown here is derived from an EMBL/GenBank/DDBJ whole genome shotgun (WGS) entry which is preliminary data.</text>
</comment>
<dbReference type="RefSeq" id="WP_008295534.1">
    <property type="nucleotide sequence ID" value="NZ_CM002299.1"/>
</dbReference>
<evidence type="ECO:0000259" key="1">
    <source>
        <dbReference type="Pfam" id="PF06938"/>
    </source>
</evidence>
<dbReference type="InterPro" id="IPR048342">
    <property type="entry name" value="DUF1285_C"/>
</dbReference>
<dbReference type="HOGENOM" id="CLU_096796_0_0_6"/>
<evidence type="ECO:0000259" key="2">
    <source>
        <dbReference type="Pfam" id="PF21028"/>
    </source>
</evidence>
<dbReference type="STRING" id="314285.KT71_15511"/>
<dbReference type="Gene3D" id="3.10.540.10">
    <property type="entry name" value="duf1285 like domain"/>
    <property type="match status" value="1"/>
</dbReference>
<dbReference type="InterPro" id="IPR023361">
    <property type="entry name" value="DUF1285_beta_roll_sf"/>
</dbReference>
<reference evidence="3 4" key="1">
    <citation type="journal article" date="2007" name="Proc. Natl. Acad. Sci. U.S.A.">
        <title>Characterization of a marine gammaproteobacterium capable of aerobic anoxygenic photosynthesis.</title>
        <authorList>
            <person name="Fuchs B.M."/>
            <person name="Spring S."/>
            <person name="Teeling H."/>
            <person name="Quast C."/>
            <person name="Wulf J."/>
            <person name="Schattenhofer M."/>
            <person name="Yan S."/>
            <person name="Ferriera S."/>
            <person name="Johnson J."/>
            <person name="Glockner F.O."/>
            <person name="Amann R."/>
        </authorList>
    </citation>
    <scope>NUCLEOTIDE SEQUENCE [LARGE SCALE GENOMIC DNA]</scope>
    <source>
        <strain evidence="3">KT71</strain>
    </source>
</reference>